<dbReference type="SUPFAM" id="SSF54631">
    <property type="entry name" value="CBS-domain pair"/>
    <property type="match status" value="1"/>
</dbReference>
<evidence type="ECO:0000256" key="7">
    <source>
        <dbReference type="ARBA" id="ARBA00023173"/>
    </source>
</evidence>
<dbReference type="AlphaFoldDB" id="A0A916ZLM8"/>
<keyword evidence="9" id="KW-0407">Ion channel</keyword>
<keyword evidence="7" id="KW-0869">Chloride channel</keyword>
<dbReference type="Gene3D" id="3.10.580.10">
    <property type="entry name" value="CBS-domain"/>
    <property type="match status" value="1"/>
</dbReference>
<feature type="transmembrane region" description="Helical" evidence="11">
    <location>
        <begin position="351"/>
        <end position="371"/>
    </location>
</feature>
<feature type="transmembrane region" description="Helical" evidence="11">
    <location>
        <begin position="66"/>
        <end position="86"/>
    </location>
</feature>
<feature type="domain" description="CBS" evidence="12">
    <location>
        <begin position="534"/>
        <end position="591"/>
    </location>
</feature>
<name>A0A916ZLM8_9FLAO</name>
<dbReference type="PROSITE" id="PS51371">
    <property type="entry name" value="CBS"/>
    <property type="match status" value="1"/>
</dbReference>
<protein>
    <submittedName>
        <fullName evidence="13">Chloride channel protein</fullName>
    </submittedName>
</protein>
<dbReference type="InterPro" id="IPR046342">
    <property type="entry name" value="CBS_dom_sf"/>
</dbReference>
<evidence type="ECO:0000256" key="8">
    <source>
        <dbReference type="ARBA" id="ARBA00023214"/>
    </source>
</evidence>
<dbReference type="Pfam" id="PF00571">
    <property type="entry name" value="CBS"/>
    <property type="match status" value="1"/>
</dbReference>
<keyword evidence="10" id="KW-0129">CBS domain</keyword>
<dbReference type="EMBL" id="BMGL01000001">
    <property type="protein sequence ID" value="GGE02851.1"/>
    <property type="molecule type" value="Genomic_DNA"/>
</dbReference>
<evidence type="ECO:0000256" key="9">
    <source>
        <dbReference type="ARBA" id="ARBA00023303"/>
    </source>
</evidence>
<feature type="transmembrane region" description="Helical" evidence="11">
    <location>
        <begin position="24"/>
        <end position="46"/>
    </location>
</feature>
<keyword evidence="4 11" id="KW-1133">Transmembrane helix</keyword>
<keyword evidence="5" id="KW-0406">Ion transport</keyword>
<dbReference type="PRINTS" id="PR00762">
    <property type="entry name" value="CLCHANNEL"/>
</dbReference>
<dbReference type="CDD" id="cd00400">
    <property type="entry name" value="Voltage_gated_ClC"/>
    <property type="match status" value="1"/>
</dbReference>
<evidence type="ECO:0000256" key="10">
    <source>
        <dbReference type="PROSITE-ProRule" id="PRU00703"/>
    </source>
</evidence>
<dbReference type="Gene3D" id="1.10.3080.10">
    <property type="entry name" value="Clc chloride channel"/>
    <property type="match status" value="1"/>
</dbReference>
<feature type="transmembrane region" description="Helical" evidence="11">
    <location>
        <begin position="192"/>
        <end position="215"/>
    </location>
</feature>
<evidence type="ECO:0000256" key="3">
    <source>
        <dbReference type="ARBA" id="ARBA00022692"/>
    </source>
</evidence>
<feature type="transmembrane region" description="Helical" evidence="11">
    <location>
        <begin position="413"/>
        <end position="433"/>
    </location>
</feature>
<evidence type="ECO:0000256" key="4">
    <source>
        <dbReference type="ARBA" id="ARBA00022989"/>
    </source>
</evidence>
<dbReference type="RefSeq" id="WP_188404925.1">
    <property type="nucleotide sequence ID" value="NZ_BMGL01000001.1"/>
</dbReference>
<dbReference type="InterPro" id="IPR000644">
    <property type="entry name" value="CBS_dom"/>
</dbReference>
<evidence type="ECO:0000256" key="1">
    <source>
        <dbReference type="ARBA" id="ARBA00004141"/>
    </source>
</evidence>
<dbReference type="Proteomes" id="UP000599688">
    <property type="component" value="Unassembled WGS sequence"/>
</dbReference>
<evidence type="ECO:0000313" key="14">
    <source>
        <dbReference type="Proteomes" id="UP000599688"/>
    </source>
</evidence>
<dbReference type="Pfam" id="PF00654">
    <property type="entry name" value="Voltage_CLC"/>
    <property type="match status" value="1"/>
</dbReference>
<keyword evidence="6 11" id="KW-0472">Membrane</keyword>
<keyword evidence="8" id="KW-0868">Chloride</keyword>
<organism evidence="13 14">
    <name type="scientific">Psychroflexus salis</name>
    <dbReference type="NCBI Taxonomy" id="1526574"/>
    <lineage>
        <taxon>Bacteria</taxon>
        <taxon>Pseudomonadati</taxon>
        <taxon>Bacteroidota</taxon>
        <taxon>Flavobacteriia</taxon>
        <taxon>Flavobacteriales</taxon>
        <taxon>Flavobacteriaceae</taxon>
        <taxon>Psychroflexus</taxon>
    </lineage>
</organism>
<dbReference type="PANTHER" id="PTHR43427">
    <property type="entry name" value="CHLORIDE CHANNEL PROTEIN CLC-E"/>
    <property type="match status" value="1"/>
</dbReference>
<keyword evidence="3 11" id="KW-0812">Transmembrane</keyword>
<keyword evidence="14" id="KW-1185">Reference proteome</keyword>
<feature type="transmembrane region" description="Helical" evidence="11">
    <location>
        <begin position="322"/>
        <end position="344"/>
    </location>
</feature>
<feature type="transmembrane region" description="Helical" evidence="11">
    <location>
        <begin position="160"/>
        <end position="185"/>
    </location>
</feature>
<evidence type="ECO:0000313" key="13">
    <source>
        <dbReference type="EMBL" id="GGE02851.1"/>
    </source>
</evidence>
<evidence type="ECO:0000256" key="5">
    <source>
        <dbReference type="ARBA" id="ARBA00023065"/>
    </source>
</evidence>
<reference evidence="13 14" key="1">
    <citation type="journal article" date="2014" name="Int. J. Syst. Evol. Microbiol.">
        <title>Complete genome sequence of Corynebacterium casei LMG S-19264T (=DSM 44701T), isolated from a smear-ripened cheese.</title>
        <authorList>
            <consortium name="US DOE Joint Genome Institute (JGI-PGF)"/>
            <person name="Walter F."/>
            <person name="Albersmeier A."/>
            <person name="Kalinowski J."/>
            <person name="Ruckert C."/>
        </authorList>
    </citation>
    <scope>NUCLEOTIDE SEQUENCE [LARGE SCALE GENOMIC DNA]</scope>
    <source>
        <strain evidence="13 14">CGMCC 1.12925</strain>
    </source>
</reference>
<evidence type="ECO:0000256" key="6">
    <source>
        <dbReference type="ARBA" id="ARBA00023136"/>
    </source>
</evidence>
<evidence type="ECO:0000259" key="12">
    <source>
        <dbReference type="PROSITE" id="PS51371"/>
    </source>
</evidence>
<dbReference type="SUPFAM" id="SSF81340">
    <property type="entry name" value="Clc chloride channel"/>
    <property type="match status" value="1"/>
</dbReference>
<evidence type="ECO:0000256" key="11">
    <source>
        <dbReference type="SAM" id="Phobius"/>
    </source>
</evidence>
<gene>
    <name evidence="13" type="ORF">GCM10010831_00750</name>
</gene>
<sequence>MLKSAKINLHLLRLKNRYFSQQQFLIFLSVLIGFTSGLVAVILKNLSYFIQQLLKGKYLATYHNSYYFIFPLLGLALVYIITNYVYKRQVGQGIVVTLYAISRKKGILERFQNYASFITAPLTVGFGGSVGLEAPTVVTGASLGSRLSRYFKMNQAARTLLIGCAAAAAMSSIFKAPIAGIIFAIEIFSLDLTLVSMIPLLTASVSAILTSYFFFGNDIILNTVLEDEFNISDVGFYIFLGLFSAFVSLYFSKLYFGIFKLFKKINSKWVRMLVGGVILGILIFIAPALYGEGYDVINALLQQEYKLALGNNFFNTYLNQQLYVILFLVIVFIFKSIATSVTIAAGGVGGIFAPVLFMGSAMGNAFALMVNTLGFKQISVTNFTLVGMAGLMAGIMHAPLTAIFLIAEITSGYGLFIPLMITAGISFFITSQFQPHSVYTIELAQRGDLLTHNKDQSVLTLMDIRQEIETNFIPLNINYNLGEIVNKGVINSSRNIFPVVDKNNIFKGVVLLDDIRTIMFDQKLYEEVQLIDIMQQAPEIIDLKNCTMKDIMQKFQNRNAWNLPVVEDGTYKGFVSKSKLLTAYRQKLIELSV</sequence>
<dbReference type="PANTHER" id="PTHR43427:SF6">
    <property type="entry name" value="CHLORIDE CHANNEL PROTEIN CLC-E"/>
    <property type="match status" value="1"/>
</dbReference>
<feature type="transmembrane region" description="Helical" evidence="11">
    <location>
        <begin position="269"/>
        <end position="290"/>
    </location>
</feature>
<dbReference type="InterPro" id="IPR050368">
    <property type="entry name" value="ClC-type_chloride_channel"/>
</dbReference>
<comment type="caution">
    <text evidence="13">The sequence shown here is derived from an EMBL/GenBank/DDBJ whole genome shotgun (WGS) entry which is preliminary data.</text>
</comment>
<keyword evidence="2" id="KW-0813">Transport</keyword>
<dbReference type="InterPro" id="IPR014743">
    <property type="entry name" value="Cl-channel_core"/>
</dbReference>
<proteinExistence type="predicted"/>
<accession>A0A916ZLM8</accession>
<feature type="transmembrane region" description="Helical" evidence="11">
    <location>
        <begin position="235"/>
        <end position="257"/>
    </location>
</feature>
<evidence type="ECO:0000256" key="2">
    <source>
        <dbReference type="ARBA" id="ARBA00022448"/>
    </source>
</evidence>
<dbReference type="GO" id="GO:0005254">
    <property type="term" value="F:chloride channel activity"/>
    <property type="evidence" value="ECO:0007669"/>
    <property type="project" value="UniProtKB-KW"/>
</dbReference>
<dbReference type="InterPro" id="IPR001807">
    <property type="entry name" value="ClC"/>
</dbReference>
<feature type="transmembrane region" description="Helical" evidence="11">
    <location>
        <begin position="383"/>
        <end position="406"/>
    </location>
</feature>
<comment type="subcellular location">
    <subcellularLocation>
        <location evidence="1">Membrane</location>
        <topology evidence="1">Multi-pass membrane protein</topology>
    </subcellularLocation>
</comment>
<dbReference type="GO" id="GO:0034707">
    <property type="term" value="C:chloride channel complex"/>
    <property type="evidence" value="ECO:0007669"/>
    <property type="project" value="UniProtKB-KW"/>
</dbReference>